<feature type="region of interest" description="Disordered" evidence="2">
    <location>
        <begin position="382"/>
        <end position="517"/>
    </location>
</feature>
<dbReference type="PROSITE" id="PS51321">
    <property type="entry name" value="TFIIS_CENTRAL"/>
    <property type="match status" value="1"/>
</dbReference>
<dbReference type="SUPFAM" id="SSF46942">
    <property type="entry name" value="Elongation factor TFIIS domain 2"/>
    <property type="match status" value="1"/>
</dbReference>
<organism evidence="4 5">
    <name type="scientific">Oikopleura dioica</name>
    <name type="common">Tunicate</name>
    <dbReference type="NCBI Taxonomy" id="34765"/>
    <lineage>
        <taxon>Eukaryota</taxon>
        <taxon>Metazoa</taxon>
        <taxon>Chordata</taxon>
        <taxon>Tunicata</taxon>
        <taxon>Appendicularia</taxon>
        <taxon>Copelata</taxon>
        <taxon>Oikopleuridae</taxon>
        <taxon>Oikopleura</taxon>
    </lineage>
</organism>
<protein>
    <submittedName>
        <fullName evidence="4">Oidioi.mRNA.OKI2018_I69.chr1.g1578.t1.cds</fullName>
    </submittedName>
</protein>
<feature type="coiled-coil region" evidence="1">
    <location>
        <begin position="332"/>
        <end position="369"/>
    </location>
</feature>
<feature type="compositionally biased region" description="Basic and acidic residues" evidence="2">
    <location>
        <begin position="1094"/>
        <end position="1110"/>
    </location>
</feature>
<accession>A0ABN7SS71</accession>
<dbReference type="InterPro" id="IPR036575">
    <property type="entry name" value="TFIIS_cen_dom_sf"/>
</dbReference>
<dbReference type="Proteomes" id="UP001158576">
    <property type="component" value="Chromosome 1"/>
</dbReference>
<dbReference type="PANTHER" id="PTHR11477">
    <property type="entry name" value="TRANSCRIPTION FACTOR S-II ZINC FINGER DOMAIN-CONTAINING PROTEIN"/>
    <property type="match status" value="1"/>
</dbReference>
<dbReference type="InterPro" id="IPR012921">
    <property type="entry name" value="SPOC_C"/>
</dbReference>
<feature type="compositionally biased region" description="Basic residues" evidence="2">
    <location>
        <begin position="1168"/>
        <end position="1183"/>
    </location>
</feature>
<evidence type="ECO:0000256" key="2">
    <source>
        <dbReference type="SAM" id="MobiDB-lite"/>
    </source>
</evidence>
<keyword evidence="5" id="KW-1185">Reference proteome</keyword>
<dbReference type="InterPro" id="IPR025995">
    <property type="entry name" value="Tudor-knot"/>
</dbReference>
<feature type="compositionally biased region" description="Pro residues" evidence="2">
    <location>
        <begin position="1056"/>
        <end position="1086"/>
    </location>
</feature>
<feature type="region of interest" description="Disordered" evidence="2">
    <location>
        <begin position="1051"/>
        <end position="1183"/>
    </location>
</feature>
<proteinExistence type="predicted"/>
<dbReference type="SMART" id="SM00510">
    <property type="entry name" value="TFS2M"/>
    <property type="match status" value="1"/>
</dbReference>
<feature type="region of interest" description="Disordered" evidence="2">
    <location>
        <begin position="672"/>
        <end position="712"/>
    </location>
</feature>
<dbReference type="SUPFAM" id="SSF54160">
    <property type="entry name" value="Chromo domain-like"/>
    <property type="match status" value="1"/>
</dbReference>
<dbReference type="Gene3D" id="2.30.30.140">
    <property type="match status" value="1"/>
</dbReference>
<gene>
    <name evidence="4" type="ORF">OKIOD_LOCUS10343</name>
</gene>
<feature type="compositionally biased region" description="Polar residues" evidence="2">
    <location>
        <begin position="764"/>
        <end position="783"/>
    </location>
</feature>
<feature type="region of interest" description="Disordered" evidence="2">
    <location>
        <begin position="725"/>
        <end position="827"/>
    </location>
</feature>
<feature type="compositionally biased region" description="Low complexity" evidence="2">
    <location>
        <begin position="801"/>
        <end position="812"/>
    </location>
</feature>
<feature type="compositionally biased region" description="Basic and acidic residues" evidence="2">
    <location>
        <begin position="443"/>
        <end position="478"/>
    </location>
</feature>
<feature type="compositionally biased region" description="Acidic residues" evidence="2">
    <location>
        <begin position="121"/>
        <end position="140"/>
    </location>
</feature>
<feature type="compositionally biased region" description="Basic and acidic residues" evidence="2">
    <location>
        <begin position="985"/>
        <end position="1011"/>
    </location>
</feature>
<feature type="domain" description="TFIIS central" evidence="3">
    <location>
        <begin position="519"/>
        <end position="640"/>
    </location>
</feature>
<feature type="compositionally biased region" description="Acidic residues" evidence="2">
    <location>
        <begin position="209"/>
        <end position="231"/>
    </location>
</feature>
<dbReference type="InterPro" id="IPR003618">
    <property type="entry name" value="TFIIS_cen_dom"/>
</dbReference>
<feature type="compositionally biased region" description="Polar residues" evidence="2">
    <location>
        <begin position="78"/>
        <end position="91"/>
    </location>
</feature>
<evidence type="ECO:0000256" key="1">
    <source>
        <dbReference type="SAM" id="Coils"/>
    </source>
</evidence>
<evidence type="ECO:0000259" key="3">
    <source>
        <dbReference type="PROSITE" id="PS51321"/>
    </source>
</evidence>
<feature type="region of interest" description="Disordered" evidence="2">
    <location>
        <begin position="181"/>
        <end position="283"/>
    </location>
</feature>
<name>A0ABN7SS71_OIKDI</name>
<dbReference type="Gene3D" id="1.10.472.30">
    <property type="entry name" value="Transcription elongation factor S-II, central domain"/>
    <property type="match status" value="1"/>
</dbReference>
<dbReference type="PANTHER" id="PTHR11477:SF51">
    <property type="entry name" value="PROTEIN PARTNER OF SNF, ISOFORM B"/>
    <property type="match status" value="1"/>
</dbReference>
<feature type="compositionally biased region" description="Basic and acidic residues" evidence="2">
    <location>
        <begin position="691"/>
        <end position="700"/>
    </location>
</feature>
<dbReference type="Pfam" id="PF11717">
    <property type="entry name" value="Tudor-knot"/>
    <property type="match status" value="1"/>
</dbReference>
<feature type="region of interest" description="Disordered" evidence="2">
    <location>
        <begin position="77"/>
        <end position="154"/>
    </location>
</feature>
<keyword evidence="1" id="KW-0175">Coiled coil</keyword>
<feature type="compositionally biased region" description="Acidic residues" evidence="2">
    <location>
        <begin position="788"/>
        <end position="799"/>
    </location>
</feature>
<sequence length="1183" mass="134104">MGEITEDDIRVGSSADIKWTRKGVEDVFPALLLKTRVQKGQLQYKVHYKNWNKRYDEWISIERVMRIYDDDGTLVKSRLTSSEGSGRSSPADSDDEKRTTRGAAKKKAARTKSVLEALESSSDEEENDEEEGEEEEEENGEGSTVSAEASSEETKRICINCDKPAQDASKYCSVDCILISTKKAKQESNNGKETPELSPPPLEKGDPDQPSEDEEEDDDDRNEDDDDDFVPPEDAKAVKTKRGRPKKTAESVKKPLKKSKSVEKEKKKPKPPPEMSDKEIEEIMEQVAPMKDTDPIIVLKYGQLLTGYNAPKKNNLREFLEKNRVGIKVVLNNKAEKQKREEENKIAKQKNLNSMQQKMKMKYEAAKNEAQKVVIKEGSNAYSAREQKVYSETEAERKARKEKRRKEKMLAMAFPEEAKKKQEKKKGQVSDDTLELMRAIKARRTERAAEEKAEKEKELKEKKKADKERRKSDGDRKRLGSSSNAPETPTKKSRRESLPATPQSVERSRNAVEDPRSTIRKKLREILNNRSSLSATNGTEKLVMNQESIAKLVAKIEKEMFKSFGEVNKDYKNKFRQIQFNLKEPKNDYFWRRVITGEISASTMHKMSSNDMATVEMLQEREKQQKEALEQVLKIEEQKQKEAARPTAKITHKGEIEIERFDDTVNRSELEITNSSLNVTADPTPSPRKAHSPEKKLESPKKKKVSTIPKISDVEMKTIEKMMKEVDNGVAIDPPMEWENGNEDEELPEAKTPEYVFDPDSPDGEQQVQNQQRMENSSSSNKQPETEAQTEMESEEPPTPEETSSASRESSPGIKVKQPDPESSNIMTKVWTGRVSFPEGQKVHANGYFISGGVEKKILKRSLAREMKVCGSIGFADIGKYLTEVREVSDPSRICVMALYGLTASEQEEYREALTSLTEKAKCGVVKLSSSNEIFKDLYIVPLKDDEELPNWLLPMNGPGLDVDHPAIFLLVMVKRNQHRSSQQRRPEREKHRSRERTSSSRSHHSDKSGDSETPPVVAPASGSEITAPSVLPISEENFENIKETLKLLNPASLQPDPPLEAPPAPPGWGNDVPPPITHPPIPPLSHNPTADPYYDHPPHQPSRDFDMRSNRPPPPSHYPHDDRGWDRRGPPPRDDYYRDDRRGYDRGPPPRGWHDGGPSRGGYRGGGRGRGRGFHHGGRRDY</sequence>
<evidence type="ECO:0000313" key="5">
    <source>
        <dbReference type="Proteomes" id="UP001158576"/>
    </source>
</evidence>
<dbReference type="Pfam" id="PF07500">
    <property type="entry name" value="TFIIS_M"/>
    <property type="match status" value="1"/>
</dbReference>
<feature type="compositionally biased region" description="Basic and acidic residues" evidence="2">
    <location>
        <begin position="1119"/>
        <end position="1146"/>
    </location>
</feature>
<feature type="region of interest" description="Disordered" evidence="2">
    <location>
        <begin position="978"/>
        <end position="1032"/>
    </location>
</feature>
<feature type="compositionally biased region" description="Basic and acidic residues" evidence="2">
    <location>
        <begin position="416"/>
        <end position="429"/>
    </location>
</feature>
<dbReference type="InterPro" id="IPR016197">
    <property type="entry name" value="Chromo-like_dom_sf"/>
</dbReference>
<dbReference type="EMBL" id="OU015566">
    <property type="protein sequence ID" value="CAG5104826.1"/>
    <property type="molecule type" value="Genomic_DNA"/>
</dbReference>
<evidence type="ECO:0000313" key="4">
    <source>
        <dbReference type="EMBL" id="CAG5104826.1"/>
    </source>
</evidence>
<feature type="compositionally biased region" description="Basic and acidic residues" evidence="2">
    <location>
        <begin position="506"/>
        <end position="517"/>
    </location>
</feature>
<feature type="compositionally biased region" description="Basic and acidic residues" evidence="2">
    <location>
        <begin position="385"/>
        <end position="399"/>
    </location>
</feature>
<reference evidence="4 5" key="1">
    <citation type="submission" date="2021-04" db="EMBL/GenBank/DDBJ databases">
        <authorList>
            <person name="Bliznina A."/>
        </authorList>
    </citation>
    <scope>NUCLEOTIDE SEQUENCE [LARGE SCALE GENOMIC DNA]</scope>
</reference>
<dbReference type="Pfam" id="PF07744">
    <property type="entry name" value="SPOC"/>
    <property type="match status" value="1"/>
</dbReference>
<feature type="compositionally biased region" description="Polar residues" evidence="2">
    <location>
        <begin position="672"/>
        <end position="683"/>
    </location>
</feature>
<dbReference type="CDD" id="cd21538">
    <property type="entry name" value="SPOC_TFIIS"/>
    <property type="match status" value="1"/>
</dbReference>